<sequence>MEKKFLTATFIFEAGSLNYGEGTGNYSELKKLTRGNGQMYTYISRQALRYDIVRLGAEMYGWDLNVVDKNQDVIQFSKEKTIKDSVEMDLFGYMKTQKNEAGVTRSAVVRLTHAISLEPYKGDLELLTNKGLADRIGENPNLANIENHLSFYSYTVSIDLDKVGVDGDIVLEKQQRLERVLQLLEILKVLNRKIRGRIENLAPVFSIGGVYPIPSPLFLGSLKLKTSLGKFYIDCKPLEEVLNAKFELIGDGYTPKHDTLVGIKRSLFDNEDEIAKLVEDSNHGDIYRFFELLKAKVREYYNSNGK</sequence>
<evidence type="ECO:0000256" key="1">
    <source>
        <dbReference type="ARBA" id="ARBA00023118"/>
    </source>
</evidence>
<keyword evidence="1" id="KW-0051">Antiviral defense</keyword>
<evidence type="ECO:0000313" key="4">
    <source>
        <dbReference type="Proteomes" id="UP000093740"/>
    </source>
</evidence>
<organism evidence="3 4">
    <name type="scientific">Fervidobacterium islandicum</name>
    <dbReference type="NCBI Taxonomy" id="2423"/>
    <lineage>
        <taxon>Bacteria</taxon>
        <taxon>Thermotogati</taxon>
        <taxon>Thermotogota</taxon>
        <taxon>Thermotogae</taxon>
        <taxon>Thermotogales</taxon>
        <taxon>Fervidobacteriaceae</taxon>
        <taxon>Fervidobacterium</taxon>
    </lineage>
</organism>
<evidence type="ECO:0000256" key="2">
    <source>
        <dbReference type="ARBA" id="ARBA00025626"/>
    </source>
</evidence>
<keyword evidence="4" id="KW-1185">Reference proteome</keyword>
<name>A0AAI8CME3_FERIS</name>
<gene>
    <name evidence="3" type="primary">cas7i</name>
    <name evidence="3" type="ORF">NA23_07695</name>
</gene>
<dbReference type="NCBIfam" id="TIGR01875">
    <property type="entry name" value="cas_MJ0381"/>
    <property type="match status" value="1"/>
</dbReference>
<dbReference type="Pfam" id="PF01905">
    <property type="entry name" value="DevR"/>
    <property type="match status" value="1"/>
</dbReference>
<dbReference type="AlphaFoldDB" id="A0AAI8CME3"/>
<proteinExistence type="predicted"/>
<dbReference type="RefSeq" id="WP_033192116.1">
    <property type="nucleotide sequence ID" value="NZ_CP014334.2"/>
</dbReference>
<dbReference type="InterPro" id="IPR010154">
    <property type="entry name" value="CRISPR-assoc_Cas7/Cst2/DevR"/>
</dbReference>
<evidence type="ECO:0000313" key="3">
    <source>
        <dbReference type="EMBL" id="AMW33137.1"/>
    </source>
</evidence>
<dbReference type="GO" id="GO:0051607">
    <property type="term" value="P:defense response to virus"/>
    <property type="evidence" value="ECO:0007669"/>
    <property type="project" value="UniProtKB-KW"/>
</dbReference>
<dbReference type="KEGG" id="fia:NA23_07695"/>
<reference evidence="3 4" key="1">
    <citation type="journal article" date="2015" name="Stand. Genomic Sci.">
        <title>Genome sequence of a native-feather degrading extremely thermophilic Eubacterium, Fervidobacterium islandicum AW-1.</title>
        <authorList>
            <person name="Lee Y.J."/>
            <person name="Jeong H."/>
            <person name="Park G.S."/>
            <person name="Kwak Y."/>
            <person name="Lee S.J."/>
            <person name="Lee S.J."/>
            <person name="Park M.K."/>
            <person name="Kim J.Y."/>
            <person name="Kang H.K."/>
            <person name="Shin J.H."/>
            <person name="Lee D.W."/>
        </authorList>
    </citation>
    <scope>NUCLEOTIDE SEQUENCE [LARGE SCALE GENOMIC DNA]</scope>
    <source>
        <strain evidence="3 4">AW-1</strain>
    </source>
</reference>
<accession>A0AAI8CME3</accession>
<dbReference type="NCBIfam" id="TIGR02585">
    <property type="entry name" value="cas_Cst2_DevR"/>
    <property type="match status" value="1"/>
</dbReference>
<protein>
    <submittedName>
        <fullName evidence="3">Type I-B CRISPR-associated protein Cas7/Cst2/DevR</fullName>
    </submittedName>
</protein>
<dbReference type="Proteomes" id="UP000093740">
    <property type="component" value="Chromosome"/>
</dbReference>
<dbReference type="InterPro" id="IPR013414">
    <property type="entry name" value="Cas7/Cst2/DevR_sub_I-B/Tneap"/>
</dbReference>
<dbReference type="EMBL" id="CP014334">
    <property type="protein sequence ID" value="AMW33137.1"/>
    <property type="molecule type" value="Genomic_DNA"/>
</dbReference>
<comment type="function">
    <text evidence="2">CRISPR (clustered regularly interspaced short palindromic repeat) is an adaptive immune system that provides protection against mobile genetic elements (viruses, transposable elements and conjugative plasmids). CRISPR clusters contain spacers, sequences complementary to antecedent mobile elements, and target invading nucleic acids. CRISPR clusters are transcribed and processed into CRISPR RNA (crRNA).</text>
</comment>